<evidence type="ECO:0000256" key="1">
    <source>
        <dbReference type="ARBA" id="ARBA00011073"/>
    </source>
</evidence>
<dbReference type="InterPro" id="IPR003137">
    <property type="entry name" value="PA_domain"/>
</dbReference>
<evidence type="ECO:0000256" key="3">
    <source>
        <dbReference type="ARBA" id="ARBA00022670"/>
    </source>
</evidence>
<dbReference type="PANTHER" id="PTHR43806:SF65">
    <property type="entry name" value="SERINE PROTEASE APRX"/>
    <property type="match status" value="1"/>
</dbReference>
<comment type="similarity">
    <text evidence="1 7 8">Belongs to the peptidase S8 family.</text>
</comment>
<organism evidence="12 13">
    <name type="scientific">Nonomuraea monospora</name>
    <dbReference type="NCBI Taxonomy" id="568818"/>
    <lineage>
        <taxon>Bacteria</taxon>
        <taxon>Bacillati</taxon>
        <taxon>Actinomycetota</taxon>
        <taxon>Actinomycetes</taxon>
        <taxon>Streptosporangiales</taxon>
        <taxon>Streptosporangiaceae</taxon>
        <taxon>Nonomuraea</taxon>
    </lineage>
</organism>
<evidence type="ECO:0000256" key="5">
    <source>
        <dbReference type="ARBA" id="ARBA00022801"/>
    </source>
</evidence>
<gene>
    <name evidence="12" type="ORF">GCM10009850_014630</name>
</gene>
<feature type="active site" description="Charge relay system" evidence="7">
    <location>
        <position position="214"/>
    </location>
</feature>
<evidence type="ECO:0000256" key="8">
    <source>
        <dbReference type="RuleBase" id="RU003355"/>
    </source>
</evidence>
<accession>A0ABN3C9G1</accession>
<dbReference type="PROSITE" id="PS00136">
    <property type="entry name" value="SUBTILASE_ASP"/>
    <property type="match status" value="1"/>
</dbReference>
<dbReference type="InterPro" id="IPR023827">
    <property type="entry name" value="Peptidase_S8_Asp-AS"/>
</dbReference>
<keyword evidence="13" id="KW-1185">Reference proteome</keyword>
<evidence type="ECO:0000259" key="10">
    <source>
        <dbReference type="Pfam" id="PF00082"/>
    </source>
</evidence>
<keyword evidence="2" id="KW-0134">Cell wall</keyword>
<sequence>MPLTPRTLTGVLAAALAATGLSVPLAAHADTRTPARTPQDTEITLITGHRVHYVDGPGDQDTVTVDRPADAQGGVQIQQSGGDLYVLPDEAVPLLAADRLDRRLFNVTALAEMGYRGTPPVIVSYPGATPRSATGAQVVRALPSVKGAALRLGADPRPFWNSLGTAAAARSGPAKVWLDGKARVALKESVPQVGAPQAWAAGLDGAGVKVAVLDTGVDDTHPDLKGRIAESASFVPGEEVKDVNGHGTHVASTVAGTGAASNGDNKGVAPGAELLIGKVLGDDGYGQDSWIIAGMEWAAARAEVVSMSLGSGLPDGGADPMAQAVDTLSAQHGTLFVIAAGNSYGEGTIGAPGSAASALTVGAVDKSDRRAAFSSMGPLDRTYGLKPDISAPGVAINAAHSSYNTEADGPYWKLDGTSMATPHVAGAAAILLQRHPDWTGQRLKDALMSSAKAVPYTPFEQGTGRLDVAAAVRAAVTATGSVPTAFYDWPHAGGDPRTDRTITYRNDGDAAVTLDLAVSGSTAATLSAPQVTVPAHGTADVTLSIDPAGLEPGTKASGLVTATAGETSVRTAFGAVKERELYDLTLKLRDRDGEPAAGRVVLAAFNGDMIPYDVDGERVLRLPPDTYVAYSLLEVAGQRADARGMALLIDPETVLDGNKEVVLDASEARPLSVSTPQLAERRQTQLDFARTIPGQDRPIRLGYVLPIWYDSVYVSPTERVTKGTFDYLTRWRAGEPNLTLDVPGRAPLITTAQGGGTLTDGRSLLRTVSAGKGAAQDYAGVDARGKAVIVTRSAEVTAEERAKQAVAAGAKLLVVVNDAPGRLYESYGEGLPIPIVLVTRDEGAGLAGKLAVVRQRTYASYLYDLVDLHRGAVPDRDLTYRARGLAEIRGVYRGATTGQEGGGFRYNLVDGWGPAFGFQEREQFPAERTEWVTTGSGYRWYENHFIGGADDWEMRQKPQTYRAGQKVTHEWFAPIVRPRLSTEYWGPFRDQGNGMQFNIPPLADGTPGHSGGGGDEYANMSIALYQGDKLIRKSAGRAMAVWDGLPEEAAPYRLTLDVNRDAGRWRTSTRTHTEWNFTSAPVDPEGPYQVDIPMMQLDYDVKVIGPIVRIGLSATTQEWLDSPSRANKATLSVSYDDGATWQPAVLVPTGKGAWTTAVRGGSLSLKATASDGKGNTVSQEIIRALVS</sequence>
<feature type="active site" description="Charge relay system" evidence="7">
    <location>
        <position position="418"/>
    </location>
</feature>
<protein>
    <submittedName>
        <fullName evidence="12">S8 family serine peptidase</fullName>
    </submittedName>
</protein>
<dbReference type="InterPro" id="IPR000209">
    <property type="entry name" value="Peptidase_S8/S53_dom"/>
</dbReference>
<feature type="active site" description="Charge relay system" evidence="7">
    <location>
        <position position="246"/>
    </location>
</feature>
<evidence type="ECO:0000313" key="12">
    <source>
        <dbReference type="EMBL" id="GAA2206005.1"/>
    </source>
</evidence>
<evidence type="ECO:0000313" key="13">
    <source>
        <dbReference type="Proteomes" id="UP001499843"/>
    </source>
</evidence>
<feature type="domain" description="Peptidase S8/S53" evidence="10">
    <location>
        <begin position="205"/>
        <end position="464"/>
    </location>
</feature>
<dbReference type="Proteomes" id="UP001499843">
    <property type="component" value="Unassembled WGS sequence"/>
</dbReference>
<evidence type="ECO:0000259" key="11">
    <source>
        <dbReference type="Pfam" id="PF02225"/>
    </source>
</evidence>
<dbReference type="InterPro" id="IPR022398">
    <property type="entry name" value="Peptidase_S8_His-AS"/>
</dbReference>
<dbReference type="PROSITE" id="PS00138">
    <property type="entry name" value="SUBTILASE_SER"/>
    <property type="match status" value="1"/>
</dbReference>
<proteinExistence type="inferred from homology"/>
<dbReference type="PROSITE" id="PS00137">
    <property type="entry name" value="SUBTILASE_HIS"/>
    <property type="match status" value="1"/>
</dbReference>
<dbReference type="Pfam" id="PF00082">
    <property type="entry name" value="Peptidase_S8"/>
    <property type="match status" value="1"/>
</dbReference>
<dbReference type="InterPro" id="IPR023828">
    <property type="entry name" value="Peptidase_S8_Ser-AS"/>
</dbReference>
<dbReference type="InterPro" id="IPR036852">
    <property type="entry name" value="Peptidase_S8/S53_dom_sf"/>
</dbReference>
<dbReference type="SUPFAM" id="SSF52743">
    <property type="entry name" value="Subtilisin-like"/>
    <property type="match status" value="1"/>
</dbReference>
<feature type="domain" description="PA" evidence="11">
    <location>
        <begin position="774"/>
        <end position="844"/>
    </location>
</feature>
<keyword evidence="3 7" id="KW-0645">Protease</keyword>
<dbReference type="Gene3D" id="3.40.50.200">
    <property type="entry name" value="Peptidase S8/S53 domain"/>
    <property type="match status" value="1"/>
</dbReference>
<dbReference type="Pfam" id="PF02225">
    <property type="entry name" value="PA"/>
    <property type="match status" value="1"/>
</dbReference>
<dbReference type="PRINTS" id="PR00723">
    <property type="entry name" value="SUBTILISIN"/>
</dbReference>
<keyword evidence="4 9" id="KW-0732">Signal</keyword>
<evidence type="ECO:0000256" key="6">
    <source>
        <dbReference type="ARBA" id="ARBA00022825"/>
    </source>
</evidence>
<dbReference type="InterPro" id="IPR050131">
    <property type="entry name" value="Peptidase_S8_subtilisin-like"/>
</dbReference>
<dbReference type="PROSITE" id="PS51892">
    <property type="entry name" value="SUBTILASE"/>
    <property type="match status" value="1"/>
</dbReference>
<evidence type="ECO:0000256" key="2">
    <source>
        <dbReference type="ARBA" id="ARBA00022512"/>
    </source>
</evidence>
<dbReference type="RefSeq" id="WP_344471832.1">
    <property type="nucleotide sequence ID" value="NZ_BAAAQX010000003.1"/>
</dbReference>
<feature type="signal peptide" evidence="9">
    <location>
        <begin position="1"/>
        <end position="29"/>
    </location>
</feature>
<evidence type="ECO:0000256" key="9">
    <source>
        <dbReference type="SAM" id="SignalP"/>
    </source>
</evidence>
<dbReference type="Gene3D" id="3.50.30.30">
    <property type="match status" value="1"/>
</dbReference>
<evidence type="ECO:0000256" key="7">
    <source>
        <dbReference type="PROSITE-ProRule" id="PRU01240"/>
    </source>
</evidence>
<keyword evidence="2" id="KW-0964">Secreted</keyword>
<keyword evidence="5 7" id="KW-0378">Hydrolase</keyword>
<dbReference type="EMBL" id="BAAAQX010000003">
    <property type="protein sequence ID" value="GAA2206005.1"/>
    <property type="molecule type" value="Genomic_DNA"/>
</dbReference>
<name>A0ABN3C9G1_9ACTN</name>
<dbReference type="InterPro" id="IPR015500">
    <property type="entry name" value="Peptidase_S8_subtilisin-rel"/>
</dbReference>
<comment type="caution">
    <text evidence="12">The sequence shown here is derived from an EMBL/GenBank/DDBJ whole genome shotgun (WGS) entry which is preliminary data.</text>
</comment>
<dbReference type="PANTHER" id="PTHR43806">
    <property type="entry name" value="PEPTIDASE S8"/>
    <property type="match status" value="1"/>
</dbReference>
<feature type="chain" id="PRO_5045476985" evidence="9">
    <location>
        <begin position="30"/>
        <end position="1187"/>
    </location>
</feature>
<evidence type="ECO:0000256" key="4">
    <source>
        <dbReference type="ARBA" id="ARBA00022729"/>
    </source>
</evidence>
<keyword evidence="6 7" id="KW-0720">Serine protease</keyword>
<reference evidence="12 13" key="1">
    <citation type="journal article" date="2019" name="Int. J. Syst. Evol. Microbiol.">
        <title>The Global Catalogue of Microorganisms (GCM) 10K type strain sequencing project: providing services to taxonomists for standard genome sequencing and annotation.</title>
        <authorList>
            <consortium name="The Broad Institute Genomics Platform"/>
            <consortium name="The Broad Institute Genome Sequencing Center for Infectious Disease"/>
            <person name="Wu L."/>
            <person name="Ma J."/>
        </authorList>
    </citation>
    <scope>NUCLEOTIDE SEQUENCE [LARGE SCALE GENOMIC DNA]</scope>
    <source>
        <strain evidence="12 13">JCM 16114</strain>
    </source>
</reference>